<evidence type="ECO:0000313" key="10">
    <source>
        <dbReference type="Proteomes" id="UP000011135"/>
    </source>
</evidence>
<dbReference type="InterPro" id="IPR011990">
    <property type="entry name" value="TPR-like_helical_dom_sf"/>
</dbReference>
<name>L8JUD1_9BACT</name>
<feature type="repeat" description="TPR" evidence="6">
    <location>
        <begin position="116"/>
        <end position="149"/>
    </location>
</feature>
<dbReference type="AlphaFoldDB" id="L8JUD1"/>
<dbReference type="SMART" id="SM00028">
    <property type="entry name" value="TPR"/>
    <property type="match status" value="6"/>
</dbReference>
<comment type="caution">
    <text evidence="9">The sequence shown here is derived from an EMBL/GenBank/DDBJ whole genome shotgun (WGS) entry which is preliminary data.</text>
</comment>
<keyword evidence="8" id="KW-0812">Transmembrane</keyword>
<accession>L8JUD1</accession>
<keyword evidence="2" id="KW-0963">Cytoplasm</keyword>
<dbReference type="Proteomes" id="UP000011135">
    <property type="component" value="Unassembled WGS sequence"/>
</dbReference>
<keyword evidence="8" id="KW-1133">Transmembrane helix</keyword>
<dbReference type="InterPro" id="IPR019734">
    <property type="entry name" value="TPR_rpt"/>
</dbReference>
<evidence type="ECO:0000256" key="2">
    <source>
        <dbReference type="ARBA" id="ARBA00022490"/>
    </source>
</evidence>
<dbReference type="RefSeq" id="WP_009580300.1">
    <property type="nucleotide sequence ID" value="NZ_AMZN01000044.1"/>
</dbReference>
<feature type="transmembrane region" description="Helical" evidence="8">
    <location>
        <begin position="394"/>
        <end position="412"/>
    </location>
</feature>
<evidence type="ECO:0000256" key="5">
    <source>
        <dbReference type="ARBA" id="ARBA00038253"/>
    </source>
</evidence>
<comment type="similarity">
    <text evidence="5">Belongs to the Rap family.</text>
</comment>
<feature type="coiled-coil region" evidence="7">
    <location>
        <begin position="352"/>
        <end position="379"/>
    </location>
</feature>
<dbReference type="PANTHER" id="PTHR46630">
    <property type="entry name" value="TETRATRICOPEPTIDE REPEAT PROTEIN 29"/>
    <property type="match status" value="1"/>
</dbReference>
<dbReference type="PROSITE" id="PS50005">
    <property type="entry name" value="TPR"/>
    <property type="match status" value="2"/>
</dbReference>
<dbReference type="GO" id="GO:0005737">
    <property type="term" value="C:cytoplasm"/>
    <property type="evidence" value="ECO:0007669"/>
    <property type="project" value="UniProtKB-SubCell"/>
</dbReference>
<reference evidence="9 10" key="1">
    <citation type="submission" date="2012-12" db="EMBL/GenBank/DDBJ databases">
        <title>Genome assembly of Fulvivirga imtechensis AK7.</title>
        <authorList>
            <person name="Nupur N."/>
            <person name="Khatri I."/>
            <person name="Kumar R."/>
            <person name="Subramanian S."/>
            <person name="Pinnaka A."/>
        </authorList>
    </citation>
    <scope>NUCLEOTIDE SEQUENCE [LARGE SCALE GENOMIC DNA]</scope>
    <source>
        <strain evidence="9 10">AK7</strain>
    </source>
</reference>
<protein>
    <submittedName>
        <fullName evidence="9">Uncharacterized protein</fullName>
    </submittedName>
</protein>
<evidence type="ECO:0000256" key="7">
    <source>
        <dbReference type="SAM" id="Coils"/>
    </source>
</evidence>
<dbReference type="eggNOG" id="COG0457">
    <property type="taxonomic scope" value="Bacteria"/>
</dbReference>
<evidence type="ECO:0000256" key="4">
    <source>
        <dbReference type="ARBA" id="ARBA00022803"/>
    </source>
</evidence>
<dbReference type="SUPFAM" id="SSF46894">
    <property type="entry name" value="C-terminal effector domain of the bipartite response regulators"/>
    <property type="match status" value="1"/>
</dbReference>
<dbReference type="SUPFAM" id="SSF48452">
    <property type="entry name" value="TPR-like"/>
    <property type="match status" value="2"/>
</dbReference>
<keyword evidence="4 6" id="KW-0802">TPR repeat</keyword>
<sequence length="570" mass="64844">MRPCIACLLFIVSVHAFSQNEKDSLLAALKIADDTSKVLILHDLARLHIQAADSALHYTHMALSESESAGYENGKMRSYWILGLLYSDQGAFSKSIEYSKRSLVMLANDGDSLKISSVLNNLAGAYFAMGSWDEAIKYFLQALRIKERYGASKKQLAATYQNLGACYLSTGDLNAALAYSQKAVDLHKETANRLKEGDVMMNIALIYQEQKNREAARTAFAKTISLQKETGNLKGLANTYSGLGCFLREQRHYDSALFFLKKALTFADTVQNFHYKIMVTVNIARVLLDKEEYAQSIELTQKAMSGLDSLPALKLLRDVYQIQAEAYDKLGKSYEALLNYKMFYKLEDSLLNKEKLQNIHEMKRQYETEKKEMTLARLKAEVKAKMAQTKKSNLMALLCVIGILTLACILYLRARLHKRHLAQAEAEKLRKQYELEMKEQELSGLSMNVLVKNNTLKLIKEKISNGNGSYNAEAIKAIDNNLKFDKEWENFKVHFEKVHQGFFNRLKEKCPNITPNEQKLCAYLKLNFSTKEVSRISNVSISAVDKSRQRLRKKLDIDPSENLVSFIQEI</sequence>
<dbReference type="STRING" id="1237149.C900_02963"/>
<evidence type="ECO:0000256" key="3">
    <source>
        <dbReference type="ARBA" id="ARBA00022737"/>
    </source>
</evidence>
<dbReference type="GO" id="GO:0003677">
    <property type="term" value="F:DNA binding"/>
    <property type="evidence" value="ECO:0007669"/>
    <property type="project" value="InterPro"/>
</dbReference>
<keyword evidence="8" id="KW-0472">Membrane</keyword>
<dbReference type="PANTHER" id="PTHR46630:SF1">
    <property type="entry name" value="TETRATRICOPEPTIDE REPEAT PROTEIN 29"/>
    <property type="match status" value="1"/>
</dbReference>
<gene>
    <name evidence="9" type="ORF">C900_02963</name>
</gene>
<dbReference type="GO" id="GO:0006355">
    <property type="term" value="P:regulation of DNA-templated transcription"/>
    <property type="evidence" value="ECO:0007669"/>
    <property type="project" value="InterPro"/>
</dbReference>
<evidence type="ECO:0000256" key="8">
    <source>
        <dbReference type="SAM" id="Phobius"/>
    </source>
</evidence>
<keyword evidence="10" id="KW-1185">Reference proteome</keyword>
<dbReference type="EMBL" id="AMZN01000044">
    <property type="protein sequence ID" value="ELR71159.1"/>
    <property type="molecule type" value="Genomic_DNA"/>
</dbReference>
<keyword evidence="3" id="KW-0677">Repeat</keyword>
<dbReference type="Gene3D" id="1.25.40.10">
    <property type="entry name" value="Tetratricopeptide repeat domain"/>
    <property type="match status" value="2"/>
</dbReference>
<dbReference type="InterPro" id="IPR016032">
    <property type="entry name" value="Sig_transdc_resp-reg_C-effctor"/>
</dbReference>
<feature type="repeat" description="TPR" evidence="6">
    <location>
        <begin position="157"/>
        <end position="190"/>
    </location>
</feature>
<evidence type="ECO:0000256" key="6">
    <source>
        <dbReference type="PROSITE-ProRule" id="PRU00339"/>
    </source>
</evidence>
<evidence type="ECO:0000313" key="9">
    <source>
        <dbReference type="EMBL" id="ELR71159.1"/>
    </source>
</evidence>
<proteinExistence type="inferred from homology"/>
<dbReference type="Pfam" id="PF13424">
    <property type="entry name" value="TPR_12"/>
    <property type="match status" value="2"/>
</dbReference>
<keyword evidence="7" id="KW-0175">Coiled coil</keyword>
<evidence type="ECO:0000256" key="1">
    <source>
        <dbReference type="ARBA" id="ARBA00004496"/>
    </source>
</evidence>
<organism evidence="9 10">
    <name type="scientific">Fulvivirga imtechensis AK7</name>
    <dbReference type="NCBI Taxonomy" id="1237149"/>
    <lineage>
        <taxon>Bacteria</taxon>
        <taxon>Pseudomonadati</taxon>
        <taxon>Bacteroidota</taxon>
        <taxon>Cytophagia</taxon>
        <taxon>Cytophagales</taxon>
        <taxon>Fulvivirgaceae</taxon>
        <taxon>Fulvivirga</taxon>
    </lineage>
</organism>
<dbReference type="InterPro" id="IPR051476">
    <property type="entry name" value="Bac_ResReg_Asp_Phosphatase"/>
</dbReference>
<dbReference type="OrthoDB" id="1523128at2"/>
<comment type="subcellular location">
    <subcellularLocation>
        <location evidence="1">Cytoplasm</location>
    </subcellularLocation>
</comment>